<feature type="compositionally biased region" description="Basic and acidic residues" evidence="1">
    <location>
        <begin position="75"/>
        <end position="90"/>
    </location>
</feature>
<evidence type="ECO:0000256" key="1">
    <source>
        <dbReference type="SAM" id="MobiDB-lite"/>
    </source>
</evidence>
<protein>
    <submittedName>
        <fullName evidence="2">Uncharacterized protein</fullName>
    </submittedName>
</protein>
<accession>A0A8X8BBG5</accession>
<feature type="region of interest" description="Disordered" evidence="1">
    <location>
        <begin position="1"/>
        <end position="131"/>
    </location>
</feature>
<comment type="caution">
    <text evidence="2">The sequence shown here is derived from an EMBL/GenBank/DDBJ whole genome shotgun (WGS) entry which is preliminary data.</text>
</comment>
<organism evidence="2 3">
    <name type="scientific">Brassica carinata</name>
    <name type="common">Ethiopian mustard</name>
    <name type="synonym">Abyssinian cabbage</name>
    <dbReference type="NCBI Taxonomy" id="52824"/>
    <lineage>
        <taxon>Eukaryota</taxon>
        <taxon>Viridiplantae</taxon>
        <taxon>Streptophyta</taxon>
        <taxon>Embryophyta</taxon>
        <taxon>Tracheophyta</taxon>
        <taxon>Spermatophyta</taxon>
        <taxon>Magnoliopsida</taxon>
        <taxon>eudicotyledons</taxon>
        <taxon>Gunneridae</taxon>
        <taxon>Pentapetalae</taxon>
        <taxon>rosids</taxon>
        <taxon>malvids</taxon>
        <taxon>Brassicales</taxon>
        <taxon>Brassicaceae</taxon>
        <taxon>Brassiceae</taxon>
        <taxon>Brassica</taxon>
    </lineage>
</organism>
<dbReference type="AlphaFoldDB" id="A0A8X8BBG5"/>
<gene>
    <name evidence="2" type="ORF">Bca52824_011220</name>
</gene>
<feature type="compositionally biased region" description="Acidic residues" evidence="1">
    <location>
        <begin position="56"/>
        <end position="69"/>
    </location>
</feature>
<dbReference type="EMBL" id="JAAMPC010000002">
    <property type="protein sequence ID" value="KAG2328492.1"/>
    <property type="molecule type" value="Genomic_DNA"/>
</dbReference>
<evidence type="ECO:0000313" key="3">
    <source>
        <dbReference type="Proteomes" id="UP000886595"/>
    </source>
</evidence>
<sequence>MVIKVKGETPTLPEQEGRCTNLVDANKDLNPNPGEVDQDVISGEEQDVDAKNCVEEKEDVNSVEEEEDTNSEKNLGQEDREIGSEERSSHETPVVDDVQPNEEEGDKDEGSSSQTLSNYGDTRVSYFESLS</sequence>
<proteinExistence type="predicted"/>
<dbReference type="Proteomes" id="UP000886595">
    <property type="component" value="Unassembled WGS sequence"/>
</dbReference>
<keyword evidence="3" id="KW-1185">Reference proteome</keyword>
<evidence type="ECO:0000313" key="2">
    <source>
        <dbReference type="EMBL" id="KAG2328492.1"/>
    </source>
</evidence>
<name>A0A8X8BBG5_BRACI</name>
<reference evidence="2 3" key="1">
    <citation type="submission" date="2020-02" db="EMBL/GenBank/DDBJ databases">
        <authorList>
            <person name="Ma Q."/>
            <person name="Huang Y."/>
            <person name="Song X."/>
            <person name="Pei D."/>
        </authorList>
    </citation>
    <scope>NUCLEOTIDE SEQUENCE [LARGE SCALE GENOMIC DNA]</scope>
    <source>
        <strain evidence="2">Sxm20200214</strain>
        <tissue evidence="2">Leaf</tissue>
    </source>
</reference>
<feature type="compositionally biased region" description="Acidic residues" evidence="1">
    <location>
        <begin position="36"/>
        <end position="47"/>
    </location>
</feature>